<evidence type="ECO:0000313" key="2">
    <source>
        <dbReference type="EMBL" id="QDK70777.1"/>
    </source>
</evidence>
<keyword evidence="2" id="KW-0808">Transferase</keyword>
<sequence length="154" mass="18094">MQSETDMKSVEREMMELKLIAEHKQDFLPLLALADSPKFIKNYLERGELYVFEDKAVALVTKEEDGSYEIQNFAVAVSFQGRGFGKIFMLELCRKYSGQTLLVRTDEYTAKFYEKCGFTAFKRVKNYFPEKYGERIFDKSRELIDNIYLKVELT</sequence>
<feature type="domain" description="N-acetyltransferase" evidence="1">
    <location>
        <begin position="5"/>
        <end position="139"/>
    </location>
</feature>
<evidence type="ECO:0000259" key="1">
    <source>
        <dbReference type="PROSITE" id="PS51186"/>
    </source>
</evidence>
<dbReference type="KEGG" id="lack:FLP15_05905"/>
<reference evidence="2 3" key="1">
    <citation type="submission" date="2019-07" db="EMBL/GenBank/DDBJ databases">
        <title>Genome sequencing of KACC 19320.</title>
        <authorList>
            <person name="Heo J."/>
            <person name="Kim S.-J."/>
            <person name="Kim J.-S."/>
            <person name="Hong S.-B."/>
            <person name="Kwon S.-W."/>
        </authorList>
    </citation>
    <scope>NUCLEOTIDE SEQUENCE [LARGE SCALE GENOMIC DNA]</scope>
    <source>
        <strain evidence="2 3">KACC 19320</strain>
    </source>
</reference>
<dbReference type="SUPFAM" id="SSF55729">
    <property type="entry name" value="Acyl-CoA N-acyltransferases (Nat)"/>
    <property type="match status" value="1"/>
</dbReference>
<dbReference type="Pfam" id="PF13508">
    <property type="entry name" value="Acetyltransf_7"/>
    <property type="match status" value="1"/>
</dbReference>
<dbReference type="Proteomes" id="UP000315128">
    <property type="component" value="Chromosome"/>
</dbReference>
<accession>A0A514Z8D8</accession>
<dbReference type="InterPro" id="IPR000182">
    <property type="entry name" value="GNAT_dom"/>
</dbReference>
<keyword evidence="3" id="KW-1185">Reference proteome</keyword>
<dbReference type="InterPro" id="IPR016181">
    <property type="entry name" value="Acyl_CoA_acyltransferase"/>
</dbReference>
<dbReference type="AlphaFoldDB" id="A0A514Z8D8"/>
<name>A0A514Z8D8_9LACT</name>
<dbReference type="GO" id="GO:0016747">
    <property type="term" value="F:acyltransferase activity, transferring groups other than amino-acyl groups"/>
    <property type="evidence" value="ECO:0007669"/>
    <property type="project" value="InterPro"/>
</dbReference>
<protein>
    <submittedName>
        <fullName evidence="2">GNAT family N-acetyltransferase</fullName>
    </submittedName>
</protein>
<evidence type="ECO:0000313" key="3">
    <source>
        <dbReference type="Proteomes" id="UP000315128"/>
    </source>
</evidence>
<dbReference type="PROSITE" id="PS51186">
    <property type="entry name" value="GNAT"/>
    <property type="match status" value="1"/>
</dbReference>
<dbReference type="Gene3D" id="3.40.630.30">
    <property type="match status" value="1"/>
</dbReference>
<organism evidence="2 3">
    <name type="scientific">Lactococcus protaetiae</name>
    <dbReference type="NCBI Taxonomy" id="2592653"/>
    <lineage>
        <taxon>Bacteria</taxon>
        <taxon>Bacillati</taxon>
        <taxon>Bacillota</taxon>
        <taxon>Bacilli</taxon>
        <taxon>Lactobacillales</taxon>
        <taxon>Streptococcaceae</taxon>
        <taxon>Lactococcus</taxon>
    </lineage>
</organism>
<gene>
    <name evidence="2" type="ORF">FLP15_05905</name>
</gene>
<dbReference type="EMBL" id="CP041356">
    <property type="protein sequence ID" value="QDK70777.1"/>
    <property type="molecule type" value="Genomic_DNA"/>
</dbReference>
<proteinExistence type="predicted"/>
<dbReference type="OrthoDB" id="162775at2"/>